<gene>
    <name evidence="3" type="ORF">R4Z09_02400</name>
</gene>
<keyword evidence="1" id="KW-0547">Nucleotide-binding</keyword>
<dbReference type="EMBL" id="CP137640">
    <property type="protein sequence ID" value="WVX81904.1"/>
    <property type="molecule type" value="Genomic_DNA"/>
</dbReference>
<dbReference type="InterPro" id="IPR013815">
    <property type="entry name" value="ATP_grasp_subdomain_1"/>
</dbReference>
<name>A0ABZ2CLD8_9BACI</name>
<feature type="domain" description="ATP-grasp" evidence="2">
    <location>
        <begin position="121"/>
        <end position="312"/>
    </location>
</feature>
<dbReference type="Proteomes" id="UP001357223">
    <property type="component" value="Chromosome"/>
</dbReference>
<dbReference type="PROSITE" id="PS50975">
    <property type="entry name" value="ATP_GRASP"/>
    <property type="match status" value="1"/>
</dbReference>
<keyword evidence="1" id="KW-0067">ATP-binding</keyword>
<proteinExistence type="predicted"/>
<dbReference type="SUPFAM" id="SSF56059">
    <property type="entry name" value="Glutathione synthetase ATP-binding domain-like"/>
    <property type="match status" value="1"/>
</dbReference>
<evidence type="ECO:0000256" key="1">
    <source>
        <dbReference type="PROSITE-ProRule" id="PRU00409"/>
    </source>
</evidence>
<protein>
    <submittedName>
        <fullName evidence="3">Carbamoyl-phosphate synthase</fullName>
    </submittedName>
</protein>
<dbReference type="Gene3D" id="3.30.470.20">
    <property type="entry name" value="ATP-grasp fold, B domain"/>
    <property type="match status" value="1"/>
</dbReference>
<evidence type="ECO:0000313" key="4">
    <source>
        <dbReference type="Proteomes" id="UP001357223"/>
    </source>
</evidence>
<evidence type="ECO:0000259" key="2">
    <source>
        <dbReference type="PROSITE" id="PS50975"/>
    </source>
</evidence>
<dbReference type="RefSeq" id="WP_338450812.1">
    <property type="nucleotide sequence ID" value="NZ_CP137640.1"/>
</dbReference>
<dbReference type="InterPro" id="IPR011761">
    <property type="entry name" value="ATP-grasp"/>
</dbReference>
<reference evidence="3 4" key="1">
    <citation type="submission" date="2023-10" db="EMBL/GenBank/DDBJ databases">
        <title>Niallia locisalis sp.nov. isolated from a salt pond sample.</title>
        <authorList>
            <person name="Li X.-J."/>
            <person name="Dong L."/>
        </authorList>
    </citation>
    <scope>NUCLEOTIDE SEQUENCE [LARGE SCALE GENOMIC DNA]</scope>
    <source>
        <strain evidence="3 4">DSM 29761</strain>
    </source>
</reference>
<dbReference type="Gene3D" id="3.30.1490.20">
    <property type="entry name" value="ATP-grasp fold, A domain"/>
    <property type="match status" value="1"/>
</dbReference>
<accession>A0ABZ2CLD8</accession>
<organism evidence="3 4">
    <name type="scientific">Niallia oryzisoli</name>
    <dbReference type="NCBI Taxonomy" id="1737571"/>
    <lineage>
        <taxon>Bacteria</taxon>
        <taxon>Bacillati</taxon>
        <taxon>Bacillota</taxon>
        <taxon>Bacilli</taxon>
        <taxon>Bacillales</taxon>
        <taxon>Bacillaceae</taxon>
        <taxon>Niallia</taxon>
    </lineage>
</organism>
<keyword evidence="4" id="KW-1185">Reference proteome</keyword>
<sequence>MNHDTVAVVLDLSANGIGIIRSLGRRGIPLYAFDTERKYKIGKTRYANCGICPDPKTGESDLLALLIQLSESLPKKPVLFAGSDEFVYFISKHRHELSNYYHFLLPEHDLIEAVLDKRLTAKLAEKHQIPSPKTFIVNNEAELDQLIHNMSFPCILKPVFGHEFRKKLSKKAIIMENADQLRKEFPFYQQFGELLLQELIPGQEERIYQVGTLFDDNLQLIGLFMGQKLNQFPAYFGAGALVKSVRNEEVIEKGVSFLKALGFKGISVAEFKRDPRDGQLKFIEINARTWLWHSLSGRCGVDLSYLYYLLLTKQNPEPKLTQTEGIKWIYLVRHYLSSREKRKREKLTWYQWLRSLKGKKEYALFAWDDPLPFFRSAFSHLINSWKNSRQIKKMETKLTQEDD</sequence>
<evidence type="ECO:0000313" key="3">
    <source>
        <dbReference type="EMBL" id="WVX81904.1"/>
    </source>
</evidence>